<sequence length="85" mass="10086">MTKHYLGRACKYGHDDGTGHTLRHTGSNQCVECMVDKRKTEEYKEYHAAYHQKLRANNIEKLKQYRQTQIDKGNHNSKYEKDKTK</sequence>
<dbReference type="Proteomes" id="UP000294829">
    <property type="component" value="Unassembled WGS sequence"/>
</dbReference>
<evidence type="ECO:0000313" key="2">
    <source>
        <dbReference type="Proteomes" id="UP000294829"/>
    </source>
</evidence>
<proteinExistence type="predicted"/>
<gene>
    <name evidence="1" type="ORF">E2I14_15325</name>
</gene>
<comment type="caution">
    <text evidence="1">The sequence shown here is derived from an EMBL/GenBank/DDBJ whole genome shotgun (WGS) entry which is preliminary data.</text>
</comment>
<reference evidence="1 2" key="1">
    <citation type="submission" date="2019-03" db="EMBL/GenBank/DDBJ databases">
        <title>Sapientia aquatica gen. nov., sp. nov., isolated from a crater lake.</title>
        <authorList>
            <person name="Felfoldi T."/>
            <person name="Szabo A."/>
            <person name="Toth E."/>
            <person name="Schumann P."/>
            <person name="Keki Z."/>
            <person name="Marialigeti K."/>
            <person name="Mathe I."/>
        </authorList>
    </citation>
    <scope>NUCLEOTIDE SEQUENCE [LARGE SCALE GENOMIC DNA]</scope>
    <source>
        <strain evidence="1 2">SA-152</strain>
    </source>
</reference>
<dbReference type="RefSeq" id="WP_133330096.1">
    <property type="nucleotide sequence ID" value="NZ_SMYL01000009.1"/>
</dbReference>
<dbReference type="EMBL" id="SMYL01000009">
    <property type="protein sequence ID" value="TDK63570.1"/>
    <property type="molecule type" value="Genomic_DNA"/>
</dbReference>
<dbReference type="AlphaFoldDB" id="A0A4R5VXC8"/>
<organism evidence="1 2">
    <name type="scientific">Sapientia aquatica</name>
    <dbReference type="NCBI Taxonomy" id="1549640"/>
    <lineage>
        <taxon>Bacteria</taxon>
        <taxon>Pseudomonadati</taxon>
        <taxon>Pseudomonadota</taxon>
        <taxon>Betaproteobacteria</taxon>
        <taxon>Burkholderiales</taxon>
        <taxon>Oxalobacteraceae</taxon>
        <taxon>Sapientia</taxon>
    </lineage>
</organism>
<dbReference type="OrthoDB" id="9802901at2"/>
<keyword evidence="2" id="KW-1185">Reference proteome</keyword>
<name>A0A4R5VXC8_9BURK</name>
<accession>A0A4R5VXC8</accession>
<protein>
    <submittedName>
        <fullName evidence="1">Uncharacterized protein</fullName>
    </submittedName>
</protein>
<evidence type="ECO:0000313" key="1">
    <source>
        <dbReference type="EMBL" id="TDK63570.1"/>
    </source>
</evidence>